<organism evidence="2 3">
    <name type="scientific">Kutzneria buriramensis</name>
    <dbReference type="NCBI Taxonomy" id="1045776"/>
    <lineage>
        <taxon>Bacteria</taxon>
        <taxon>Bacillati</taxon>
        <taxon>Actinomycetota</taxon>
        <taxon>Actinomycetes</taxon>
        <taxon>Pseudonocardiales</taxon>
        <taxon>Pseudonocardiaceae</taxon>
        <taxon>Kutzneria</taxon>
    </lineage>
</organism>
<dbReference type="InterPro" id="IPR006311">
    <property type="entry name" value="TAT_signal"/>
</dbReference>
<gene>
    <name evidence="2" type="ORF">BCF44_103686</name>
</gene>
<accession>A0A3E0I0H9</accession>
<evidence type="ECO:0000313" key="3">
    <source>
        <dbReference type="Proteomes" id="UP000256269"/>
    </source>
</evidence>
<evidence type="ECO:0000256" key="1">
    <source>
        <dbReference type="SAM" id="SignalP"/>
    </source>
</evidence>
<dbReference type="RefSeq" id="WP_116174197.1">
    <property type="nucleotide sequence ID" value="NZ_CP144375.1"/>
</dbReference>
<evidence type="ECO:0000313" key="2">
    <source>
        <dbReference type="EMBL" id="REH52234.1"/>
    </source>
</evidence>
<keyword evidence="1" id="KW-0732">Signal</keyword>
<comment type="caution">
    <text evidence="2">The sequence shown here is derived from an EMBL/GenBank/DDBJ whole genome shotgun (WGS) entry which is preliminary data.</text>
</comment>
<dbReference type="Proteomes" id="UP000256269">
    <property type="component" value="Unassembled WGS sequence"/>
</dbReference>
<name>A0A3E0I0H9_9PSEU</name>
<reference evidence="2 3" key="1">
    <citation type="submission" date="2018-08" db="EMBL/GenBank/DDBJ databases">
        <title>Genomic Encyclopedia of Archaeal and Bacterial Type Strains, Phase II (KMG-II): from individual species to whole genera.</title>
        <authorList>
            <person name="Goeker M."/>
        </authorList>
    </citation>
    <scope>NUCLEOTIDE SEQUENCE [LARGE SCALE GENOMIC DNA]</scope>
    <source>
        <strain evidence="2 3">DSM 45791</strain>
    </source>
</reference>
<dbReference type="EMBL" id="QUNO01000003">
    <property type="protein sequence ID" value="REH52234.1"/>
    <property type="molecule type" value="Genomic_DNA"/>
</dbReference>
<proteinExistence type="predicted"/>
<sequence>MSSSSRLLAVSAVIAAGMALGAAVAPASPAPAALGCRPDSVHNPWFTLSVKRALLSCDVVEVGVSGGGAIPPGGADLSVWGPDNFQHLTHAEAGMYKTVWRGDHVPGAQWCASFVGDAGEICLTS</sequence>
<feature type="chain" id="PRO_5039560996" description="Secreted protein" evidence="1">
    <location>
        <begin position="28"/>
        <end position="125"/>
    </location>
</feature>
<dbReference type="PROSITE" id="PS51318">
    <property type="entry name" value="TAT"/>
    <property type="match status" value="1"/>
</dbReference>
<feature type="signal peptide" evidence="1">
    <location>
        <begin position="1"/>
        <end position="27"/>
    </location>
</feature>
<protein>
    <recommendedName>
        <fullName evidence="4">Secreted protein</fullName>
    </recommendedName>
</protein>
<dbReference type="AlphaFoldDB" id="A0A3E0I0H9"/>
<evidence type="ECO:0008006" key="4">
    <source>
        <dbReference type="Google" id="ProtNLM"/>
    </source>
</evidence>
<keyword evidence="3" id="KW-1185">Reference proteome</keyword>